<feature type="domain" description="HTH araC/xylS-type" evidence="5">
    <location>
        <begin position="398"/>
        <end position="496"/>
    </location>
</feature>
<comment type="caution">
    <text evidence="7">The sequence shown here is derived from an EMBL/GenBank/DDBJ whole genome shotgun (WGS) entry which is preliminary data.</text>
</comment>
<dbReference type="InterPro" id="IPR020449">
    <property type="entry name" value="Tscrpt_reg_AraC-type_HTH"/>
</dbReference>
<dbReference type="RefSeq" id="WP_377606209.1">
    <property type="nucleotide sequence ID" value="NZ_JBHUME010000014.1"/>
</dbReference>
<keyword evidence="3" id="KW-0804">Transcription</keyword>
<feature type="modified residue" description="4-aspartylphosphate" evidence="4">
    <location>
        <position position="54"/>
    </location>
</feature>
<dbReference type="SMART" id="SM00448">
    <property type="entry name" value="REC"/>
    <property type="match status" value="1"/>
</dbReference>
<dbReference type="Gene3D" id="1.10.10.60">
    <property type="entry name" value="Homeodomain-like"/>
    <property type="match status" value="2"/>
</dbReference>
<dbReference type="EMBL" id="JBHUME010000014">
    <property type="protein sequence ID" value="MFD2614877.1"/>
    <property type="molecule type" value="Genomic_DNA"/>
</dbReference>
<keyword evidence="2" id="KW-0238">DNA-binding</keyword>
<dbReference type="SMART" id="SM00342">
    <property type="entry name" value="HTH_ARAC"/>
    <property type="match status" value="1"/>
</dbReference>
<evidence type="ECO:0000259" key="5">
    <source>
        <dbReference type="PROSITE" id="PS01124"/>
    </source>
</evidence>
<sequence>MKLLIADDEHLVRLSLRSMIQDMDPDWHIVGEAANGEDMLELVAEHKPNVAIVDIRMPKMNGLDAIRLGKSCSPMTKWVIVSGYSDFTYAQEALKLCASDYLLKPVSPGDLERALQETYKDNQELIALHNRQFENNLQALLNGILPLHQEDREGIFHRGTFIACVFLLDSAPAAPSESEAQQGLYCTLAKSVSGGLAYGVNLAIVPLPSGNLAAIGAWDKALCPEGRSRIVQFLNHAAELASGNGDGLIRTTCIDSGECRGFAELSAKLQLLQKWYGLRTILGIGRRYSYPELAEAAAVPERLEAGRLLAEARMQLQNGYHLQYRRAVDELETALSKTSGIGLGELLGTISECVAFTCGIAPGSALTDKEIITALVQYGERCLRQSKPKDGTNADLVQQVIHYIEQHYTEDIGIGIIAGQLAVSPNYLSTLFHKKTGVTFVKYLTRIRLAKAEELLVNSNLQVREIAERVGYLSTRHFTKLFTGAYGIYPSDYRKK</sequence>
<keyword evidence="8" id="KW-1185">Reference proteome</keyword>
<dbReference type="PROSITE" id="PS50110">
    <property type="entry name" value="RESPONSE_REGULATORY"/>
    <property type="match status" value="1"/>
</dbReference>
<keyword evidence="1" id="KW-0805">Transcription regulation</keyword>
<dbReference type="InterPro" id="IPR001789">
    <property type="entry name" value="Sig_transdc_resp-reg_receiver"/>
</dbReference>
<evidence type="ECO:0000256" key="4">
    <source>
        <dbReference type="PROSITE-ProRule" id="PRU00169"/>
    </source>
</evidence>
<dbReference type="SUPFAM" id="SSF52172">
    <property type="entry name" value="CheY-like"/>
    <property type="match status" value="1"/>
</dbReference>
<dbReference type="CDD" id="cd17536">
    <property type="entry name" value="REC_YesN-like"/>
    <property type="match status" value="1"/>
</dbReference>
<dbReference type="InterPro" id="IPR009057">
    <property type="entry name" value="Homeodomain-like_sf"/>
</dbReference>
<evidence type="ECO:0000256" key="3">
    <source>
        <dbReference type="ARBA" id="ARBA00023163"/>
    </source>
</evidence>
<proteinExistence type="predicted"/>
<dbReference type="PANTHER" id="PTHR43280:SF28">
    <property type="entry name" value="HTH-TYPE TRANSCRIPTIONAL ACTIVATOR RHAS"/>
    <property type="match status" value="1"/>
</dbReference>
<gene>
    <name evidence="7" type="ORF">ACFSUF_20895</name>
</gene>
<dbReference type="Pfam" id="PF12833">
    <property type="entry name" value="HTH_18"/>
    <property type="match status" value="1"/>
</dbReference>
<dbReference type="PANTHER" id="PTHR43280">
    <property type="entry name" value="ARAC-FAMILY TRANSCRIPTIONAL REGULATOR"/>
    <property type="match status" value="1"/>
</dbReference>
<protein>
    <submittedName>
        <fullName evidence="7">Response regulator</fullName>
    </submittedName>
</protein>
<dbReference type="PROSITE" id="PS01124">
    <property type="entry name" value="HTH_ARAC_FAMILY_2"/>
    <property type="match status" value="1"/>
</dbReference>
<dbReference type="Gene3D" id="3.40.50.2300">
    <property type="match status" value="1"/>
</dbReference>
<evidence type="ECO:0000256" key="2">
    <source>
        <dbReference type="ARBA" id="ARBA00023125"/>
    </source>
</evidence>
<dbReference type="InterPro" id="IPR011006">
    <property type="entry name" value="CheY-like_superfamily"/>
</dbReference>
<evidence type="ECO:0000313" key="8">
    <source>
        <dbReference type="Proteomes" id="UP001597541"/>
    </source>
</evidence>
<dbReference type="Pfam" id="PF00072">
    <property type="entry name" value="Response_reg"/>
    <property type="match status" value="1"/>
</dbReference>
<organism evidence="7 8">
    <name type="scientific">Paenibacillus gansuensis</name>
    <dbReference type="NCBI Taxonomy" id="306542"/>
    <lineage>
        <taxon>Bacteria</taxon>
        <taxon>Bacillati</taxon>
        <taxon>Bacillota</taxon>
        <taxon>Bacilli</taxon>
        <taxon>Bacillales</taxon>
        <taxon>Paenibacillaceae</taxon>
        <taxon>Paenibacillus</taxon>
    </lineage>
</organism>
<name>A0ABW5PLD6_9BACL</name>
<dbReference type="Proteomes" id="UP001597541">
    <property type="component" value="Unassembled WGS sequence"/>
</dbReference>
<evidence type="ECO:0000256" key="1">
    <source>
        <dbReference type="ARBA" id="ARBA00023015"/>
    </source>
</evidence>
<dbReference type="PRINTS" id="PR00032">
    <property type="entry name" value="HTHARAC"/>
</dbReference>
<evidence type="ECO:0000313" key="7">
    <source>
        <dbReference type="EMBL" id="MFD2614877.1"/>
    </source>
</evidence>
<accession>A0ABW5PLD6</accession>
<dbReference type="InterPro" id="IPR018060">
    <property type="entry name" value="HTH_AraC"/>
</dbReference>
<keyword evidence="4" id="KW-0597">Phosphoprotein</keyword>
<feature type="domain" description="Response regulatory" evidence="6">
    <location>
        <begin position="2"/>
        <end position="119"/>
    </location>
</feature>
<evidence type="ECO:0000259" key="6">
    <source>
        <dbReference type="PROSITE" id="PS50110"/>
    </source>
</evidence>
<reference evidence="8" key="1">
    <citation type="journal article" date="2019" name="Int. J. Syst. Evol. Microbiol.">
        <title>The Global Catalogue of Microorganisms (GCM) 10K type strain sequencing project: providing services to taxonomists for standard genome sequencing and annotation.</title>
        <authorList>
            <consortium name="The Broad Institute Genomics Platform"/>
            <consortium name="The Broad Institute Genome Sequencing Center for Infectious Disease"/>
            <person name="Wu L."/>
            <person name="Ma J."/>
        </authorList>
    </citation>
    <scope>NUCLEOTIDE SEQUENCE [LARGE SCALE GENOMIC DNA]</scope>
    <source>
        <strain evidence="8">KCTC 3950</strain>
    </source>
</reference>
<dbReference type="SUPFAM" id="SSF46689">
    <property type="entry name" value="Homeodomain-like"/>
    <property type="match status" value="2"/>
</dbReference>